<feature type="transmembrane region" description="Helical" evidence="1">
    <location>
        <begin position="5"/>
        <end position="26"/>
    </location>
</feature>
<proteinExistence type="predicted"/>
<organism evidence="2">
    <name type="scientific">Nitrosopumilaceae spindle-shaped virus</name>
    <dbReference type="NCBI Taxonomy" id="3065433"/>
    <lineage>
        <taxon>Viruses</taxon>
    </lineage>
</organism>
<name>A0AAT9J7B8_9VIRU</name>
<keyword evidence="1" id="KW-0472">Membrane</keyword>
<reference evidence="2" key="1">
    <citation type="journal article" date="2024" name="Environ. Microbiol. Rep.">
        <title>Hiding in plain sight: The discovery of complete genomes of 11 hypothetical spindle-shaped viruses that putatively infect mesophilic ammonia-oxidizing archaea.</title>
        <authorList>
            <person name="Ni Y."/>
            <person name="Xu T."/>
            <person name="Yan S."/>
            <person name="Chen L."/>
            <person name="Wang Y."/>
        </authorList>
    </citation>
    <scope>NUCLEOTIDE SEQUENCE</scope>
    <source>
        <strain evidence="2">NBD1</strain>
    </source>
</reference>
<sequence length="137" mass="15107">MIDKALTIIIAMYAIGFSMLGVQYTVASSFGVTMISPVTGEPIESALVGYIQEGEFNTRTQNIVGADFQGNSTYYNKVETFTTSAAFVAWELIELMTGTYIFHILLLFGVPQIWVTLFIALYVLLLARAIIGYVRGI</sequence>
<evidence type="ECO:0000256" key="1">
    <source>
        <dbReference type="SAM" id="Phobius"/>
    </source>
</evidence>
<accession>A0AAT9J7B8</accession>
<protein>
    <submittedName>
        <fullName evidence="2">ORF41</fullName>
    </submittedName>
</protein>
<feature type="transmembrane region" description="Helical" evidence="1">
    <location>
        <begin position="100"/>
        <end position="125"/>
    </location>
</feature>
<evidence type="ECO:0000313" key="2">
    <source>
        <dbReference type="EMBL" id="DBA51957.1"/>
    </source>
</evidence>
<dbReference type="EMBL" id="BK067787">
    <property type="protein sequence ID" value="DBA51957.1"/>
    <property type="molecule type" value="Genomic_DNA"/>
</dbReference>
<reference evidence="2" key="2">
    <citation type="submission" date="2024-03" db="EMBL/GenBank/DDBJ databases">
        <authorList>
            <person name="Ni Y."/>
            <person name="Xu T."/>
            <person name="Yan S."/>
            <person name="Chen L."/>
            <person name="Wang Y."/>
        </authorList>
    </citation>
    <scope>NUCLEOTIDE SEQUENCE</scope>
    <source>
        <strain evidence="2">NBD1</strain>
    </source>
</reference>
<keyword evidence="1" id="KW-0812">Transmembrane</keyword>
<keyword evidence="1" id="KW-1133">Transmembrane helix</keyword>